<dbReference type="Proteomes" id="UP000617628">
    <property type="component" value="Unassembled WGS sequence"/>
</dbReference>
<dbReference type="Pfam" id="PF00041">
    <property type="entry name" value="fn3"/>
    <property type="match status" value="1"/>
</dbReference>
<evidence type="ECO:0000259" key="2">
    <source>
        <dbReference type="PROSITE" id="PS50835"/>
    </source>
</evidence>
<dbReference type="Gene3D" id="2.60.40.10">
    <property type="entry name" value="Immunoglobulins"/>
    <property type="match status" value="7"/>
</dbReference>
<dbReference type="InterPro" id="IPR036116">
    <property type="entry name" value="FN3_sf"/>
</dbReference>
<feature type="domain" description="Fibronectin type-III" evidence="3">
    <location>
        <begin position="602"/>
        <end position="695"/>
    </location>
</feature>
<sequence length="1296" mass="139059">MRLIFPICPFWFRSAICLLFAVIAGGLASAQEGEGGEEEEEPEVEVIKQLVFIEQHFEEVGIMEGLNAPYDVEVAPDGGHVYVASFSRHAISYFSRNEVDGELSYVGLANEESIGEDALRGVKSLAVSPDGEFVYGVSQLSDSLASFSRNLTTGELSFVHAIYDTDGGVDGLDGARSVVVSPDGKNLYAAAFDDNKLSVFSRNTTTGVASFLGVYEEGDQGVEELTDPHVLALSPDGKHLYVALWSNEIVVFSRDSSTGLLSYLSKVAYLTGESKDESPRDLTFSPDGKFAYVVSVNNDAMSVFSRDAETGALTLDGNISDGNGGVSDLDGPHAISMSSDGAYIYVAAFGSDSVTSFERNSETGQATYYQSIHPEVGDEWSMNAPLAIGTSPDGEHVYVGASFSGSSVVTFRREVLVDPPELVVQPADQSIEEGEDVAFYALAQGVDLSYQWLRDGVPMGGETLPVLTLPNISSGDDGSTFSIRVSNPGGVLTSPAVDLTVLPPVVVNAPLDLTALDISSNSARLVWSDESDNETNFEVQRRSPGGEFSNLATVVENQSQYDDETLESSTTYIYRVRAKRNENASLWSNDAVIESFDDVPQGPVNLNVVEEHYNRVELRWSDRSAVEDGFLIVRRKDEFGAVWSTVAAVDKNVTTYLDRSVDAQATYAYRLQAYNESGSSAYSNSVVAITGTNPVDTITPASRTIDPEAQSGYTISVTSTEDWEAISEVDWLIVTGPSDGKGSGNEGVVYRSRLNESQEDRTGEIIVGGMVHTVVQEGSPPFLNVSPSLTEVDAEAGTAIIDIESNVDWSASESSDWIEISSGETGSGHGSVVVNYDANEAFDSRIAELSINSPAFDSRAHTIEQAGKVPTLDLELDQSRFDSMGGSGTLSVSSNVDWTASVSVSWITLGETTSGNGDGSVSFSVEENGTGEVRSTDLLVNDKAITITQDPPLESDVMEPEWVRATVGNLGVELVWLDQSDDELGFRIRRKVVGSERSVEVAELDAGSTRFFDRDAPRGTRVEYALVAFDGIGESDEVKTTTDLIPESNMTSFALRVEAERFTKAFCAGISLAGDGEIVLQLEGAGTEFEKLNFGRRYPSARYDLDSDTSQFSSIGEVPEMDWDTHFSLAEVLGANGFDENSENVRYAAKSISGGRAYPRGGRALGQLLAGDSVISVGFDIEGEIEIPVLIQGVGETLERKGVSPTAENLQVTLYEVPESGAPFVLASNDNWQDWPTETSVTVEDAVSQTGATAQLAGNGEEARILLMLGSGRYVVILESLSGSIGSASLEVFDAR</sequence>
<dbReference type="PANTHER" id="PTHR47197:SF3">
    <property type="entry name" value="DIHYDRO-HEME D1 DEHYDROGENASE"/>
    <property type="match status" value="1"/>
</dbReference>
<dbReference type="InterPro" id="IPR007110">
    <property type="entry name" value="Ig-like_dom"/>
</dbReference>
<dbReference type="CDD" id="cd00063">
    <property type="entry name" value="FN3"/>
    <property type="match status" value="2"/>
</dbReference>
<name>A0A934RYG8_9BACT</name>
<feature type="signal peptide" evidence="1">
    <location>
        <begin position="1"/>
        <end position="30"/>
    </location>
</feature>
<dbReference type="InterPro" id="IPR051200">
    <property type="entry name" value="Host-pathogen_enzymatic-act"/>
</dbReference>
<dbReference type="RefSeq" id="WP_200356880.1">
    <property type="nucleotide sequence ID" value="NZ_JAENIL010000033.1"/>
</dbReference>
<dbReference type="Pfam" id="PF10282">
    <property type="entry name" value="Lactonase"/>
    <property type="match status" value="2"/>
</dbReference>
<dbReference type="PANTHER" id="PTHR47197">
    <property type="entry name" value="PROTEIN NIRF"/>
    <property type="match status" value="1"/>
</dbReference>
<dbReference type="SUPFAM" id="SSF49265">
    <property type="entry name" value="Fibronectin type III"/>
    <property type="match status" value="1"/>
</dbReference>
<dbReference type="InterPro" id="IPR003599">
    <property type="entry name" value="Ig_sub"/>
</dbReference>
<dbReference type="Pfam" id="PF13004">
    <property type="entry name" value="BACON"/>
    <property type="match status" value="1"/>
</dbReference>
<dbReference type="InterPro" id="IPR013783">
    <property type="entry name" value="Ig-like_fold"/>
</dbReference>
<dbReference type="Gene3D" id="2.130.10.10">
    <property type="entry name" value="YVTN repeat-like/Quinoprotein amine dehydrogenase"/>
    <property type="match status" value="3"/>
</dbReference>
<feature type="domain" description="Ig-like" evidence="2">
    <location>
        <begin position="420"/>
        <end position="500"/>
    </location>
</feature>
<dbReference type="SUPFAM" id="SSF48726">
    <property type="entry name" value="Immunoglobulin"/>
    <property type="match status" value="1"/>
</dbReference>
<reference evidence="4" key="1">
    <citation type="submission" date="2021-01" db="EMBL/GenBank/DDBJ databases">
        <title>Modified the classification status of verrucomicrobia.</title>
        <authorList>
            <person name="Feng X."/>
        </authorList>
    </citation>
    <scope>NUCLEOTIDE SEQUENCE</scope>
    <source>
        <strain evidence="4">KCTC 13126</strain>
    </source>
</reference>
<dbReference type="CDD" id="cd14948">
    <property type="entry name" value="BACON"/>
    <property type="match status" value="3"/>
</dbReference>
<evidence type="ECO:0000256" key="1">
    <source>
        <dbReference type="SAM" id="SignalP"/>
    </source>
</evidence>
<dbReference type="InterPro" id="IPR019405">
    <property type="entry name" value="Lactonase_7-beta_prop"/>
</dbReference>
<dbReference type="InterPro" id="IPR036179">
    <property type="entry name" value="Ig-like_dom_sf"/>
</dbReference>
<dbReference type="InterPro" id="IPR011048">
    <property type="entry name" value="Haem_d1_sf"/>
</dbReference>
<gene>
    <name evidence="4" type="ORF">JIN87_17440</name>
</gene>
<dbReference type="SMART" id="SM00060">
    <property type="entry name" value="FN3"/>
    <property type="match status" value="2"/>
</dbReference>
<evidence type="ECO:0000313" key="4">
    <source>
        <dbReference type="EMBL" id="MBK1878668.1"/>
    </source>
</evidence>
<dbReference type="InterPro" id="IPR015943">
    <property type="entry name" value="WD40/YVTN_repeat-like_dom_sf"/>
</dbReference>
<feature type="domain" description="Fibronectin type-III" evidence="3">
    <location>
        <begin position="509"/>
        <end position="598"/>
    </location>
</feature>
<keyword evidence="5" id="KW-1185">Reference proteome</keyword>
<dbReference type="SMART" id="SM00409">
    <property type="entry name" value="IG"/>
    <property type="match status" value="1"/>
</dbReference>
<evidence type="ECO:0000313" key="5">
    <source>
        <dbReference type="Proteomes" id="UP000617628"/>
    </source>
</evidence>
<evidence type="ECO:0000259" key="3">
    <source>
        <dbReference type="PROSITE" id="PS50853"/>
    </source>
</evidence>
<dbReference type="InterPro" id="IPR024361">
    <property type="entry name" value="BACON"/>
</dbReference>
<proteinExistence type="predicted"/>
<accession>A0A934RYG8</accession>
<organism evidence="4 5">
    <name type="scientific">Pelagicoccus mobilis</name>
    <dbReference type="NCBI Taxonomy" id="415221"/>
    <lineage>
        <taxon>Bacteria</taxon>
        <taxon>Pseudomonadati</taxon>
        <taxon>Verrucomicrobiota</taxon>
        <taxon>Opitutia</taxon>
        <taxon>Puniceicoccales</taxon>
        <taxon>Pelagicoccaceae</taxon>
        <taxon>Pelagicoccus</taxon>
    </lineage>
</organism>
<dbReference type="PROSITE" id="PS50853">
    <property type="entry name" value="FN3"/>
    <property type="match status" value="2"/>
</dbReference>
<feature type="chain" id="PRO_5036749294" evidence="1">
    <location>
        <begin position="31"/>
        <end position="1296"/>
    </location>
</feature>
<dbReference type="Pfam" id="PF19190">
    <property type="entry name" value="BACON_2"/>
    <property type="match status" value="2"/>
</dbReference>
<keyword evidence="1" id="KW-0732">Signal</keyword>
<dbReference type="SUPFAM" id="SSF51004">
    <property type="entry name" value="C-terminal (heme d1) domain of cytochrome cd1-nitrite reductase"/>
    <property type="match status" value="1"/>
</dbReference>
<protein>
    <submittedName>
        <fullName evidence="4">Beta-propeller fold lactonase family protein</fullName>
    </submittedName>
</protein>
<dbReference type="PROSITE" id="PS50835">
    <property type="entry name" value="IG_LIKE"/>
    <property type="match status" value="1"/>
</dbReference>
<dbReference type="InterPro" id="IPR003961">
    <property type="entry name" value="FN3_dom"/>
</dbReference>
<comment type="caution">
    <text evidence="4">The sequence shown here is derived from an EMBL/GenBank/DDBJ whole genome shotgun (WGS) entry which is preliminary data.</text>
</comment>
<dbReference type="EMBL" id="JAENIL010000033">
    <property type="protein sequence ID" value="MBK1878668.1"/>
    <property type="molecule type" value="Genomic_DNA"/>
</dbReference>